<accession>A0A841GU90</accession>
<feature type="compositionally biased region" description="Low complexity" evidence="2">
    <location>
        <begin position="211"/>
        <end position="241"/>
    </location>
</feature>
<keyword evidence="1" id="KW-0479">Metal-binding</keyword>
<dbReference type="RefSeq" id="WP_183685470.1">
    <property type="nucleotide sequence ID" value="NZ_JABDTL010000001.1"/>
</dbReference>
<dbReference type="AlphaFoldDB" id="A0A841GU90"/>
<gene>
    <name evidence="4" type="ORF">HNQ61_000094</name>
</gene>
<evidence type="ECO:0000313" key="5">
    <source>
        <dbReference type="Proteomes" id="UP000582837"/>
    </source>
</evidence>
<evidence type="ECO:0000256" key="1">
    <source>
        <dbReference type="PROSITE-ProRule" id="PRU00325"/>
    </source>
</evidence>
<keyword evidence="1" id="KW-0862">Zinc</keyword>
<feature type="region of interest" description="Disordered" evidence="2">
    <location>
        <begin position="1"/>
        <end position="24"/>
    </location>
</feature>
<evidence type="ECO:0000259" key="3">
    <source>
        <dbReference type="PROSITE" id="PS50966"/>
    </source>
</evidence>
<evidence type="ECO:0000256" key="2">
    <source>
        <dbReference type="SAM" id="MobiDB-lite"/>
    </source>
</evidence>
<evidence type="ECO:0000313" key="4">
    <source>
        <dbReference type="EMBL" id="MBB6068483.1"/>
    </source>
</evidence>
<keyword evidence="5" id="KW-1185">Reference proteome</keyword>
<dbReference type="PROSITE" id="PS50966">
    <property type="entry name" value="ZF_SWIM"/>
    <property type="match status" value="1"/>
</dbReference>
<comment type="caution">
    <text evidence="4">The sequence shown here is derived from an EMBL/GenBank/DDBJ whole genome shotgun (WGS) entry which is preliminary data.</text>
</comment>
<sequence length="311" mass="32615">MSDWWNYDTGPRRPAPDGVRARSQQGPIGESWWARRFLDALDQVADTSRLGRGRSYARSGQVMRPVVKPGVVTASVQGTSSRPYAVRITLVPFTDAEWARAEGELASQALFLAALLAGEMPRDVEQAFAAAGLHLFPGSPDELESECSCPDAANPCKHIAAVYYILAEAFDADPFLVLAWRGRPRETLLEHLRELRAAAIAAEDAAAAANAKSAEGTGGPADASAAEAAASALPDPAAEAPRTGGFWTAGPELFGFRYAPAAPAVPDAVIRQLGPLPDAAGGSAVADALTTAYRLFTAAAETRAFGEAADP</sequence>
<dbReference type="PANTHER" id="PTHR38133:SF1">
    <property type="entry name" value="SLR1429 PROTEIN"/>
    <property type="match status" value="1"/>
</dbReference>
<feature type="region of interest" description="Disordered" evidence="2">
    <location>
        <begin position="211"/>
        <end position="244"/>
    </location>
</feature>
<dbReference type="GO" id="GO:0008270">
    <property type="term" value="F:zinc ion binding"/>
    <property type="evidence" value="ECO:0007669"/>
    <property type="project" value="UniProtKB-KW"/>
</dbReference>
<reference evidence="4 5" key="1">
    <citation type="submission" date="2020-08" db="EMBL/GenBank/DDBJ databases">
        <title>Genomic Encyclopedia of Type Strains, Phase IV (KMG-IV): sequencing the most valuable type-strain genomes for metagenomic binning, comparative biology and taxonomic classification.</title>
        <authorList>
            <person name="Goeker M."/>
        </authorList>
    </citation>
    <scope>NUCLEOTIDE SEQUENCE [LARGE SCALE GENOMIC DNA]</scope>
    <source>
        <strain evidence="4 5">DSM 29007</strain>
    </source>
</reference>
<dbReference type="InterPro" id="IPR007527">
    <property type="entry name" value="Znf_SWIM"/>
</dbReference>
<dbReference type="Proteomes" id="UP000582837">
    <property type="component" value="Unassembled WGS sequence"/>
</dbReference>
<dbReference type="Pfam" id="PF04434">
    <property type="entry name" value="SWIM"/>
    <property type="match status" value="1"/>
</dbReference>
<proteinExistence type="predicted"/>
<dbReference type="PANTHER" id="PTHR38133">
    <property type="entry name" value="SLR1429 PROTEIN"/>
    <property type="match status" value="1"/>
</dbReference>
<name>A0A841GU90_9BACT</name>
<protein>
    <submittedName>
        <fullName evidence="4">Putative Zn finger protein</fullName>
    </submittedName>
</protein>
<dbReference type="EMBL" id="JACHIA010000001">
    <property type="protein sequence ID" value="MBB6068483.1"/>
    <property type="molecule type" value="Genomic_DNA"/>
</dbReference>
<organism evidence="4 5">
    <name type="scientific">Longimicrobium terrae</name>
    <dbReference type="NCBI Taxonomy" id="1639882"/>
    <lineage>
        <taxon>Bacteria</taxon>
        <taxon>Pseudomonadati</taxon>
        <taxon>Gemmatimonadota</taxon>
        <taxon>Longimicrobiia</taxon>
        <taxon>Longimicrobiales</taxon>
        <taxon>Longimicrobiaceae</taxon>
        <taxon>Longimicrobium</taxon>
    </lineage>
</organism>
<feature type="domain" description="SWIM-type" evidence="3">
    <location>
        <begin position="133"/>
        <end position="167"/>
    </location>
</feature>
<keyword evidence="1" id="KW-0863">Zinc-finger</keyword>